<evidence type="ECO:0000256" key="1">
    <source>
        <dbReference type="SAM" id="Phobius"/>
    </source>
</evidence>
<keyword evidence="3" id="KW-1185">Reference proteome</keyword>
<proteinExistence type="predicted"/>
<keyword evidence="1" id="KW-0472">Membrane</keyword>
<evidence type="ECO:0000313" key="3">
    <source>
        <dbReference type="Proteomes" id="UP001472677"/>
    </source>
</evidence>
<comment type="caution">
    <text evidence="2">The sequence shown here is derived from an EMBL/GenBank/DDBJ whole genome shotgun (WGS) entry which is preliminary data.</text>
</comment>
<sequence length="124" mass="13752">MIGLWALLQQSPTSTKTNHVSNTECLSMTIMLMLCQALRQGINNVVIHVILLYVWIFDEIWGSFVSAKAPFLSQRSSIASAMLVITLSSYMNLLIQTISFATSLVAMYATSFVESATVSCFELF</sequence>
<organism evidence="2 3">
    <name type="scientific">Hibiscus sabdariffa</name>
    <name type="common">roselle</name>
    <dbReference type="NCBI Taxonomy" id="183260"/>
    <lineage>
        <taxon>Eukaryota</taxon>
        <taxon>Viridiplantae</taxon>
        <taxon>Streptophyta</taxon>
        <taxon>Embryophyta</taxon>
        <taxon>Tracheophyta</taxon>
        <taxon>Spermatophyta</taxon>
        <taxon>Magnoliopsida</taxon>
        <taxon>eudicotyledons</taxon>
        <taxon>Gunneridae</taxon>
        <taxon>Pentapetalae</taxon>
        <taxon>rosids</taxon>
        <taxon>malvids</taxon>
        <taxon>Malvales</taxon>
        <taxon>Malvaceae</taxon>
        <taxon>Malvoideae</taxon>
        <taxon>Hibiscus</taxon>
    </lineage>
</organism>
<reference evidence="2 3" key="1">
    <citation type="journal article" date="2024" name="G3 (Bethesda)">
        <title>Genome assembly of Hibiscus sabdariffa L. provides insights into metabolisms of medicinal natural products.</title>
        <authorList>
            <person name="Kim T."/>
        </authorList>
    </citation>
    <scope>NUCLEOTIDE SEQUENCE [LARGE SCALE GENOMIC DNA]</scope>
    <source>
        <strain evidence="2">TK-2024</strain>
        <tissue evidence="2">Old leaves</tissue>
    </source>
</reference>
<gene>
    <name evidence="2" type="ORF">V6N12_068364</name>
</gene>
<keyword evidence="1" id="KW-1133">Transmembrane helix</keyword>
<dbReference type="EMBL" id="JBBPBM010000005">
    <property type="protein sequence ID" value="KAK8584114.1"/>
    <property type="molecule type" value="Genomic_DNA"/>
</dbReference>
<dbReference type="Proteomes" id="UP001472677">
    <property type="component" value="Unassembled WGS sequence"/>
</dbReference>
<accession>A0ABR2FQ30</accession>
<protein>
    <submittedName>
        <fullName evidence="2">Uncharacterized protein</fullName>
    </submittedName>
</protein>
<name>A0ABR2FQ30_9ROSI</name>
<evidence type="ECO:0000313" key="2">
    <source>
        <dbReference type="EMBL" id="KAK8584114.1"/>
    </source>
</evidence>
<keyword evidence="1" id="KW-0812">Transmembrane</keyword>
<feature type="transmembrane region" description="Helical" evidence="1">
    <location>
        <begin position="41"/>
        <end position="57"/>
    </location>
</feature>
<feature type="transmembrane region" description="Helical" evidence="1">
    <location>
        <begin position="77"/>
        <end position="95"/>
    </location>
</feature>